<dbReference type="InterPro" id="IPR018060">
    <property type="entry name" value="HTH_AraC"/>
</dbReference>
<protein>
    <submittedName>
        <fullName evidence="5">AraC family transcriptional regulator</fullName>
    </submittedName>
</protein>
<dbReference type="Pfam" id="PF12833">
    <property type="entry name" value="HTH_18"/>
    <property type="match status" value="1"/>
</dbReference>
<accession>A0ABM7MZR0</accession>
<dbReference type="PROSITE" id="PS01124">
    <property type="entry name" value="HTH_ARAC_FAMILY_2"/>
    <property type="match status" value="1"/>
</dbReference>
<dbReference type="PANTHER" id="PTHR46796:SF13">
    <property type="entry name" value="HTH-TYPE TRANSCRIPTIONAL ACTIVATOR RHAS"/>
    <property type="match status" value="1"/>
</dbReference>
<keyword evidence="3" id="KW-0804">Transcription</keyword>
<proteinExistence type="predicted"/>
<evidence type="ECO:0000313" key="6">
    <source>
        <dbReference type="Proteomes" id="UP000677515"/>
    </source>
</evidence>
<evidence type="ECO:0000313" key="5">
    <source>
        <dbReference type="EMBL" id="BCQ34527.1"/>
    </source>
</evidence>
<organism evidence="5 6">
    <name type="scientific">Erwinia rhapontici</name>
    <name type="common">Pectobacterium rhapontici</name>
    <dbReference type="NCBI Taxonomy" id="55212"/>
    <lineage>
        <taxon>Bacteria</taxon>
        <taxon>Pseudomonadati</taxon>
        <taxon>Pseudomonadota</taxon>
        <taxon>Gammaproteobacteria</taxon>
        <taxon>Enterobacterales</taxon>
        <taxon>Erwiniaceae</taxon>
        <taxon>Erwinia</taxon>
    </lineage>
</organism>
<dbReference type="SMART" id="SM00342">
    <property type="entry name" value="HTH_ARAC"/>
    <property type="match status" value="1"/>
</dbReference>
<dbReference type="Gene3D" id="1.10.10.60">
    <property type="entry name" value="Homeodomain-like"/>
    <property type="match status" value="2"/>
</dbReference>
<dbReference type="InterPro" id="IPR032783">
    <property type="entry name" value="AraC_lig"/>
</dbReference>
<evidence type="ECO:0000256" key="1">
    <source>
        <dbReference type="ARBA" id="ARBA00023015"/>
    </source>
</evidence>
<dbReference type="SUPFAM" id="SSF46689">
    <property type="entry name" value="Homeodomain-like"/>
    <property type="match status" value="2"/>
</dbReference>
<evidence type="ECO:0000259" key="4">
    <source>
        <dbReference type="PROSITE" id="PS01124"/>
    </source>
</evidence>
<dbReference type="RefSeq" id="WP_212814149.1">
    <property type="nucleotide sequence ID" value="NZ_AP024329.1"/>
</dbReference>
<dbReference type="PRINTS" id="PR00032">
    <property type="entry name" value="HTHARAC"/>
</dbReference>
<evidence type="ECO:0000256" key="3">
    <source>
        <dbReference type="ARBA" id="ARBA00023163"/>
    </source>
</evidence>
<dbReference type="PANTHER" id="PTHR46796">
    <property type="entry name" value="HTH-TYPE TRANSCRIPTIONAL ACTIVATOR RHAS-RELATED"/>
    <property type="match status" value="1"/>
</dbReference>
<keyword evidence="2" id="KW-0238">DNA-binding</keyword>
<dbReference type="Pfam" id="PF12852">
    <property type="entry name" value="Cupin_6"/>
    <property type="match status" value="1"/>
</dbReference>
<dbReference type="Proteomes" id="UP000677515">
    <property type="component" value="Chromosome"/>
</dbReference>
<sequence length="306" mass="33199">MDPLSDVLALLKPRGYVSTALDAGGEWALRFPSNAGIKCYSIVSGHCWLSIEGVDDPITLSAGDSFLLPGGRPFVMASNLLLPPVDSNEVFASPRIKGVISHNGGGNCLMVGSRFFLGQRHAGILLSMLPPVVFIRAKADQAVLLWSVNLMIQELSEQRPGSELTAEHLAHLIMIQALRMHMNEGSKNGGMGWLYALADPKLAAALNAMHSTPAHRWTLAELANYAGMSRSAFALNFKKVVGTTTMEYLTQWRMMLAGEKLLNSGLPISAIAPSLGYESESAFSTAFKRVIGCSPRDYTRRHRLSD</sequence>
<feature type="domain" description="HTH araC/xylS-type" evidence="4">
    <location>
        <begin position="203"/>
        <end position="301"/>
    </location>
</feature>
<dbReference type="InterPro" id="IPR050204">
    <property type="entry name" value="AraC_XylS_family_regulators"/>
</dbReference>
<keyword evidence="6" id="KW-1185">Reference proteome</keyword>
<gene>
    <name evidence="5" type="ORF">ERHA53_18700</name>
</gene>
<dbReference type="InterPro" id="IPR020449">
    <property type="entry name" value="Tscrpt_reg_AraC-type_HTH"/>
</dbReference>
<dbReference type="InterPro" id="IPR009057">
    <property type="entry name" value="Homeodomain-like_sf"/>
</dbReference>
<keyword evidence="1" id="KW-0805">Transcription regulation</keyword>
<name>A0ABM7MZR0_ERWRD</name>
<evidence type="ECO:0000256" key="2">
    <source>
        <dbReference type="ARBA" id="ARBA00023125"/>
    </source>
</evidence>
<reference evidence="5 6" key="1">
    <citation type="submission" date="2021-01" db="EMBL/GenBank/DDBJ databases">
        <title>Complete genome sequence of Erwinia rhapontici MAFF 311153.</title>
        <authorList>
            <person name="Morohoshi T."/>
            <person name="Someya N."/>
        </authorList>
    </citation>
    <scope>NUCLEOTIDE SEQUENCE [LARGE SCALE GENOMIC DNA]</scope>
    <source>
        <strain evidence="5 6">MAFF 311153</strain>
    </source>
</reference>
<dbReference type="EMBL" id="AP024329">
    <property type="protein sequence ID" value="BCQ34527.1"/>
    <property type="molecule type" value="Genomic_DNA"/>
</dbReference>